<sequence length="304" mass="34269">MNQGPSQQSQEGPAEDQQSRREARIREILEQLKNGELQGQVIVIILIGPSGAGKSNFLKSLTNSENLRIGHTLQSGTIHSDCVLTLLRERWFLFIDTPGFGHADYSNANVKAAIFTLLGVFTRLLGGVHGMVYFHDILADRTAMGMRDSLALFMSLMEGIHPVITFITTRWDLVAPKEMAKREERLRELSQTEWKAFFRVNNQERPLKFGASYDLDSPEERAMAKTQWTNQMVDRYQHAPLISLNMPFLERTLGEQALFLGQTFGAAVGSTIEFVLEVSYHILPAIFKVKTIFGVEIEISIPLD</sequence>
<comment type="caution">
    <text evidence="3">The sequence shown here is derived from an EMBL/GenBank/DDBJ whole genome shotgun (WGS) entry which is preliminary data.</text>
</comment>
<evidence type="ECO:0000313" key="4">
    <source>
        <dbReference type="Proteomes" id="UP001390339"/>
    </source>
</evidence>
<organism evidence="3 4">
    <name type="scientific">Apiospora arundinis</name>
    <dbReference type="NCBI Taxonomy" id="335852"/>
    <lineage>
        <taxon>Eukaryota</taxon>
        <taxon>Fungi</taxon>
        <taxon>Dikarya</taxon>
        <taxon>Ascomycota</taxon>
        <taxon>Pezizomycotina</taxon>
        <taxon>Sordariomycetes</taxon>
        <taxon>Xylariomycetidae</taxon>
        <taxon>Amphisphaeriales</taxon>
        <taxon>Apiosporaceae</taxon>
        <taxon>Apiospora</taxon>
    </lineage>
</organism>
<dbReference type="Pfam" id="PF01926">
    <property type="entry name" value="MMR_HSR1"/>
    <property type="match status" value="1"/>
</dbReference>
<dbReference type="GO" id="GO:0016787">
    <property type="term" value="F:hydrolase activity"/>
    <property type="evidence" value="ECO:0007669"/>
    <property type="project" value="UniProtKB-KW"/>
</dbReference>
<keyword evidence="3" id="KW-0378">Hydrolase</keyword>
<reference evidence="3 4" key="1">
    <citation type="journal article" date="2024" name="IMA Fungus">
        <title>Apiospora arundinis, a panoply of carbohydrate-active enzymes and secondary metabolites.</title>
        <authorList>
            <person name="Sorensen T."/>
            <person name="Petersen C."/>
            <person name="Muurmann A.T."/>
            <person name="Christiansen J.V."/>
            <person name="Brundto M.L."/>
            <person name="Overgaard C.K."/>
            <person name="Boysen A.T."/>
            <person name="Wollenberg R.D."/>
            <person name="Larsen T.O."/>
            <person name="Sorensen J.L."/>
            <person name="Nielsen K.L."/>
            <person name="Sondergaard T.E."/>
        </authorList>
    </citation>
    <scope>NUCLEOTIDE SEQUENCE [LARGE SCALE GENOMIC DNA]</scope>
    <source>
        <strain evidence="3 4">AAU 773</strain>
    </source>
</reference>
<accession>A0ABR2J3H5</accession>
<feature type="domain" description="G" evidence="2">
    <location>
        <begin position="44"/>
        <end position="104"/>
    </location>
</feature>
<dbReference type="InterPro" id="IPR006073">
    <property type="entry name" value="GTP-bd"/>
</dbReference>
<dbReference type="InterPro" id="IPR027417">
    <property type="entry name" value="P-loop_NTPase"/>
</dbReference>
<evidence type="ECO:0000313" key="3">
    <source>
        <dbReference type="EMBL" id="KAK8872374.1"/>
    </source>
</evidence>
<feature type="region of interest" description="Disordered" evidence="1">
    <location>
        <begin position="1"/>
        <end position="21"/>
    </location>
</feature>
<proteinExistence type="predicted"/>
<dbReference type="CDD" id="cd00882">
    <property type="entry name" value="Ras_like_GTPase"/>
    <property type="match status" value="1"/>
</dbReference>
<dbReference type="Proteomes" id="UP001390339">
    <property type="component" value="Unassembled WGS sequence"/>
</dbReference>
<evidence type="ECO:0000259" key="2">
    <source>
        <dbReference type="Pfam" id="PF01926"/>
    </source>
</evidence>
<dbReference type="EMBL" id="JAPCWZ010000003">
    <property type="protein sequence ID" value="KAK8872374.1"/>
    <property type="molecule type" value="Genomic_DNA"/>
</dbReference>
<evidence type="ECO:0000256" key="1">
    <source>
        <dbReference type="SAM" id="MobiDB-lite"/>
    </source>
</evidence>
<protein>
    <submittedName>
        <fullName evidence="3">P-loop containing nucleoside triphosphate hydrolase protein</fullName>
    </submittedName>
</protein>
<gene>
    <name evidence="3" type="ORF">PGQ11_002888</name>
</gene>
<feature type="compositionally biased region" description="Polar residues" evidence="1">
    <location>
        <begin position="1"/>
        <end position="11"/>
    </location>
</feature>
<keyword evidence="4" id="KW-1185">Reference proteome</keyword>
<dbReference type="Gene3D" id="3.40.50.300">
    <property type="entry name" value="P-loop containing nucleotide triphosphate hydrolases"/>
    <property type="match status" value="1"/>
</dbReference>
<name>A0ABR2J3H5_9PEZI</name>
<dbReference type="SUPFAM" id="SSF52540">
    <property type="entry name" value="P-loop containing nucleoside triphosphate hydrolases"/>
    <property type="match status" value="1"/>
</dbReference>